<dbReference type="InterPro" id="IPR007853">
    <property type="entry name" value="Znf_DNL-typ"/>
</dbReference>
<dbReference type="GeneID" id="17355417"/>
<dbReference type="GO" id="GO:0030150">
    <property type="term" value="P:protein import into mitochondrial matrix"/>
    <property type="evidence" value="ECO:0007669"/>
    <property type="project" value="TreeGrafter"/>
</dbReference>
<gene>
    <name evidence="4" type="ORF">CHLNCDRAFT_52093</name>
</gene>
<sequence>MQAAAARAPQRSVSGTRCRRRNAGTGRCRLAPRASTAGSSGPADPAAWGATQGAVGSAPANRDNGLLELPGGALWWQNINNSATTPLYGTNFNFVLQRPTIGGPGLVRAVQQPKPVQHSQPAAAPPVVWAAPVGGTGLALAGSSLGSGSLVIDTEFEVLPPSAPPAPAVQPNTTCVGLVWQPSAEAEDGEAEPARAKLRRSSKHPRRTQQLRFTCNLCGEVNDAAVNPHAWKAGSVFARCQGCTAVHKLKDNLNIFHELAGPVFPPRELRANYLVQEILDRIQEHNRN</sequence>
<accession>E1ZED4</accession>
<feature type="compositionally biased region" description="Basic residues" evidence="2">
    <location>
        <begin position="196"/>
        <end position="205"/>
    </location>
</feature>
<dbReference type="OrthoDB" id="512667at2759"/>
<dbReference type="STRING" id="554065.E1ZED4"/>
<organism evidence="5">
    <name type="scientific">Chlorella variabilis</name>
    <name type="common">Green alga</name>
    <dbReference type="NCBI Taxonomy" id="554065"/>
    <lineage>
        <taxon>Eukaryota</taxon>
        <taxon>Viridiplantae</taxon>
        <taxon>Chlorophyta</taxon>
        <taxon>core chlorophytes</taxon>
        <taxon>Trebouxiophyceae</taxon>
        <taxon>Chlorellales</taxon>
        <taxon>Chlorellaceae</taxon>
        <taxon>Chlorella clade</taxon>
        <taxon>Chlorella</taxon>
    </lineage>
</organism>
<evidence type="ECO:0000313" key="5">
    <source>
        <dbReference type="Proteomes" id="UP000008141"/>
    </source>
</evidence>
<dbReference type="eggNOG" id="KOG3277">
    <property type="taxonomic scope" value="Eukaryota"/>
</dbReference>
<dbReference type="Pfam" id="PF05180">
    <property type="entry name" value="zf-DNL"/>
    <property type="match status" value="1"/>
</dbReference>
<keyword evidence="1" id="KW-0862">Zinc</keyword>
<dbReference type="GO" id="GO:0050821">
    <property type="term" value="P:protein stabilization"/>
    <property type="evidence" value="ECO:0007669"/>
    <property type="project" value="TreeGrafter"/>
</dbReference>
<dbReference type="InterPro" id="IPR024158">
    <property type="entry name" value="Mt_import_TIM15"/>
</dbReference>
<dbReference type="Proteomes" id="UP000008141">
    <property type="component" value="Unassembled WGS sequence"/>
</dbReference>
<evidence type="ECO:0000259" key="3">
    <source>
        <dbReference type="PROSITE" id="PS51501"/>
    </source>
</evidence>
<name>E1ZED4_CHLVA</name>
<evidence type="ECO:0000256" key="2">
    <source>
        <dbReference type="SAM" id="MobiDB-lite"/>
    </source>
</evidence>
<dbReference type="InParanoid" id="E1ZED4"/>
<proteinExistence type="predicted"/>
<dbReference type="GO" id="GO:0051087">
    <property type="term" value="F:protein-folding chaperone binding"/>
    <property type="evidence" value="ECO:0007669"/>
    <property type="project" value="TreeGrafter"/>
</dbReference>
<dbReference type="PROSITE" id="PS51501">
    <property type="entry name" value="ZF_DNL"/>
    <property type="match status" value="1"/>
</dbReference>
<protein>
    <recommendedName>
        <fullName evidence="3">DNL-type domain-containing protein</fullName>
    </recommendedName>
</protein>
<feature type="region of interest" description="Disordered" evidence="2">
    <location>
        <begin position="1"/>
        <end position="61"/>
    </location>
</feature>
<reference evidence="4 5" key="1">
    <citation type="journal article" date="2010" name="Plant Cell">
        <title>The Chlorella variabilis NC64A genome reveals adaptation to photosymbiosis, coevolution with viruses, and cryptic sex.</title>
        <authorList>
            <person name="Blanc G."/>
            <person name="Duncan G."/>
            <person name="Agarkova I."/>
            <person name="Borodovsky M."/>
            <person name="Gurnon J."/>
            <person name="Kuo A."/>
            <person name="Lindquist E."/>
            <person name="Lucas S."/>
            <person name="Pangilinan J."/>
            <person name="Polle J."/>
            <person name="Salamov A."/>
            <person name="Terry A."/>
            <person name="Yamada T."/>
            <person name="Dunigan D.D."/>
            <person name="Grigoriev I.V."/>
            <person name="Claverie J.M."/>
            <person name="Van Etten J.L."/>
        </authorList>
    </citation>
    <scope>NUCLEOTIDE SEQUENCE [LARGE SCALE GENOMIC DNA]</scope>
    <source>
        <strain evidence="4 5">NC64A</strain>
    </source>
</reference>
<dbReference type="GO" id="GO:0006457">
    <property type="term" value="P:protein folding"/>
    <property type="evidence" value="ECO:0007669"/>
    <property type="project" value="TreeGrafter"/>
</dbReference>
<keyword evidence="1" id="KW-0479">Metal-binding</keyword>
<dbReference type="RefSeq" id="XP_005847953.1">
    <property type="nucleotide sequence ID" value="XM_005847891.1"/>
</dbReference>
<dbReference type="EMBL" id="GL433843">
    <property type="protein sequence ID" value="EFN55851.1"/>
    <property type="molecule type" value="Genomic_DNA"/>
</dbReference>
<keyword evidence="1" id="KW-0863">Zinc-finger</keyword>
<dbReference type="GO" id="GO:0005739">
    <property type="term" value="C:mitochondrion"/>
    <property type="evidence" value="ECO:0007669"/>
    <property type="project" value="TreeGrafter"/>
</dbReference>
<keyword evidence="5" id="KW-1185">Reference proteome</keyword>
<evidence type="ECO:0000256" key="1">
    <source>
        <dbReference type="PROSITE-ProRule" id="PRU00834"/>
    </source>
</evidence>
<evidence type="ECO:0000313" key="4">
    <source>
        <dbReference type="EMBL" id="EFN55851.1"/>
    </source>
</evidence>
<dbReference type="AlphaFoldDB" id="E1ZED4"/>
<dbReference type="PANTHER" id="PTHR20922:SF15">
    <property type="entry name" value="A_TM021B04.14 PROTEIN"/>
    <property type="match status" value="1"/>
</dbReference>
<dbReference type="PANTHER" id="PTHR20922">
    <property type="entry name" value="DNL-TYPE ZINC FINGER PROTEIN"/>
    <property type="match status" value="1"/>
</dbReference>
<feature type="domain" description="DNL-type" evidence="3">
    <location>
        <begin position="204"/>
        <end position="288"/>
    </location>
</feature>
<dbReference type="GO" id="GO:0008270">
    <property type="term" value="F:zinc ion binding"/>
    <property type="evidence" value="ECO:0007669"/>
    <property type="project" value="UniProtKB-KW"/>
</dbReference>
<feature type="region of interest" description="Disordered" evidence="2">
    <location>
        <begin position="184"/>
        <end position="205"/>
    </location>
</feature>
<dbReference type="KEGG" id="cvr:CHLNCDRAFT_52093"/>